<dbReference type="Proteomes" id="UP001168528">
    <property type="component" value="Unassembled WGS sequence"/>
</dbReference>
<dbReference type="EMBL" id="JAUKPO010000020">
    <property type="protein sequence ID" value="MDO1449526.1"/>
    <property type="molecule type" value="Genomic_DNA"/>
</dbReference>
<dbReference type="GO" id="GO:0008168">
    <property type="term" value="F:methyltransferase activity"/>
    <property type="evidence" value="ECO:0007669"/>
    <property type="project" value="UniProtKB-KW"/>
</dbReference>
<keyword evidence="1" id="KW-0808">Transferase</keyword>
<keyword evidence="1" id="KW-0489">Methyltransferase</keyword>
<name>A0ABT8RBQ4_9BACT</name>
<dbReference type="GO" id="GO:0032259">
    <property type="term" value="P:methylation"/>
    <property type="evidence" value="ECO:0007669"/>
    <property type="project" value="UniProtKB-KW"/>
</dbReference>
<dbReference type="EC" id="2.1.-.-" evidence="1"/>
<accession>A0ABT8RBQ4</accession>
<comment type="caution">
    <text evidence="1">The sequence shown here is derived from an EMBL/GenBank/DDBJ whole genome shotgun (WGS) entry which is preliminary data.</text>
</comment>
<organism evidence="1 2">
    <name type="scientific">Rhodocytophaga aerolata</name>
    <dbReference type="NCBI Taxonomy" id="455078"/>
    <lineage>
        <taxon>Bacteria</taxon>
        <taxon>Pseudomonadati</taxon>
        <taxon>Bacteroidota</taxon>
        <taxon>Cytophagia</taxon>
        <taxon>Cytophagales</taxon>
        <taxon>Rhodocytophagaceae</taxon>
        <taxon>Rhodocytophaga</taxon>
    </lineage>
</organism>
<dbReference type="InterPro" id="IPR029063">
    <property type="entry name" value="SAM-dependent_MTases_sf"/>
</dbReference>
<evidence type="ECO:0000313" key="1">
    <source>
        <dbReference type="EMBL" id="MDO1449526.1"/>
    </source>
</evidence>
<dbReference type="RefSeq" id="WP_302040330.1">
    <property type="nucleotide sequence ID" value="NZ_JAUKPO010000020.1"/>
</dbReference>
<proteinExistence type="predicted"/>
<dbReference type="Gene3D" id="3.40.50.150">
    <property type="entry name" value="Vaccinia Virus protein VP39"/>
    <property type="match status" value="1"/>
</dbReference>
<dbReference type="SUPFAM" id="SSF53335">
    <property type="entry name" value="S-adenosyl-L-methionine-dependent methyltransferases"/>
    <property type="match status" value="1"/>
</dbReference>
<sequence>MITCKSKPSQLKDRREKNNVAATSIKQVPRLFKIAQFLSGTTNLDLGAGKYAHATSYLRKLKVKNLRYDPYSLPFEINQSTACQLTEQYVDTVTISNTLNVIEKKDLRLELLQTAYKHLKKGGQCYITIYEGNGTGKGKITGRGTYQANREMESYLPEIATVFKRYALLEGIIICKK</sequence>
<gene>
    <name evidence="1" type="ORF">Q0590_24835</name>
</gene>
<protein>
    <submittedName>
        <fullName evidence="1">Class I SAM-dependent methyltransferase</fullName>
        <ecNumber evidence="1">2.1.-.-</ecNumber>
    </submittedName>
</protein>
<keyword evidence="2" id="KW-1185">Reference proteome</keyword>
<reference evidence="1" key="1">
    <citation type="submission" date="2023-07" db="EMBL/GenBank/DDBJ databases">
        <title>The genome sequence of Rhodocytophaga aerolata KACC 12507.</title>
        <authorList>
            <person name="Zhang X."/>
        </authorList>
    </citation>
    <scope>NUCLEOTIDE SEQUENCE</scope>
    <source>
        <strain evidence="1">KACC 12507</strain>
    </source>
</reference>
<evidence type="ECO:0000313" key="2">
    <source>
        <dbReference type="Proteomes" id="UP001168528"/>
    </source>
</evidence>